<dbReference type="GO" id="GO:0000981">
    <property type="term" value="F:DNA-binding transcription factor activity, RNA polymerase II-specific"/>
    <property type="evidence" value="ECO:0007669"/>
    <property type="project" value="TreeGrafter"/>
</dbReference>
<evidence type="ECO:0000256" key="6">
    <source>
        <dbReference type="ARBA" id="ARBA00023242"/>
    </source>
</evidence>
<dbReference type="FunFam" id="3.30.160.60:FF:000624">
    <property type="entry name" value="zinc finger protein 697"/>
    <property type="match status" value="1"/>
</dbReference>
<organism evidence="9 11">
    <name type="scientific">Didymodactylos carnosus</name>
    <dbReference type="NCBI Taxonomy" id="1234261"/>
    <lineage>
        <taxon>Eukaryota</taxon>
        <taxon>Metazoa</taxon>
        <taxon>Spiralia</taxon>
        <taxon>Gnathifera</taxon>
        <taxon>Rotifera</taxon>
        <taxon>Eurotatoria</taxon>
        <taxon>Bdelloidea</taxon>
        <taxon>Philodinida</taxon>
        <taxon>Philodinidae</taxon>
        <taxon>Didymodactylos</taxon>
    </lineage>
</organism>
<evidence type="ECO:0000259" key="8">
    <source>
        <dbReference type="PROSITE" id="PS50157"/>
    </source>
</evidence>
<dbReference type="OrthoDB" id="3437960at2759"/>
<dbReference type="SUPFAM" id="SSF57667">
    <property type="entry name" value="beta-beta-alpha zinc fingers"/>
    <property type="match status" value="3"/>
</dbReference>
<dbReference type="SMART" id="SM00355">
    <property type="entry name" value="ZnF_C2H2"/>
    <property type="match status" value="6"/>
</dbReference>
<feature type="domain" description="C2H2-type" evidence="8">
    <location>
        <begin position="134"/>
        <end position="161"/>
    </location>
</feature>
<protein>
    <recommendedName>
        <fullName evidence="8">C2H2-type domain-containing protein</fullName>
    </recommendedName>
</protein>
<dbReference type="Gene3D" id="3.30.160.60">
    <property type="entry name" value="Classic Zinc Finger"/>
    <property type="match status" value="6"/>
</dbReference>
<dbReference type="InterPro" id="IPR013087">
    <property type="entry name" value="Znf_C2H2_type"/>
</dbReference>
<dbReference type="FunFam" id="3.30.160.60:FF:000110">
    <property type="entry name" value="Zinc finger protein-like"/>
    <property type="match status" value="1"/>
</dbReference>
<dbReference type="AlphaFoldDB" id="A0A814GAE8"/>
<evidence type="ECO:0000313" key="10">
    <source>
        <dbReference type="EMBL" id="CAF3764257.1"/>
    </source>
</evidence>
<dbReference type="GO" id="GO:0000977">
    <property type="term" value="F:RNA polymerase II transcription regulatory region sequence-specific DNA binding"/>
    <property type="evidence" value="ECO:0007669"/>
    <property type="project" value="TreeGrafter"/>
</dbReference>
<keyword evidence="6" id="KW-0539">Nucleus</keyword>
<dbReference type="InterPro" id="IPR036236">
    <property type="entry name" value="Znf_C2H2_sf"/>
</dbReference>
<keyword evidence="2" id="KW-0479">Metal-binding</keyword>
<comment type="caution">
    <text evidence="9">The sequence shown here is derived from an EMBL/GenBank/DDBJ whole genome shotgun (WGS) entry which is preliminary data.</text>
</comment>
<evidence type="ECO:0000313" key="11">
    <source>
        <dbReference type="Proteomes" id="UP000663829"/>
    </source>
</evidence>
<dbReference type="EMBL" id="CAJNOQ010003041">
    <property type="protein sequence ID" value="CAF0992360.1"/>
    <property type="molecule type" value="Genomic_DNA"/>
</dbReference>
<feature type="domain" description="C2H2-type" evidence="8">
    <location>
        <begin position="190"/>
        <end position="217"/>
    </location>
</feature>
<dbReference type="PANTHER" id="PTHR14196:SF12">
    <property type="entry name" value="ZINC FINGER PROTEIN 208-LIKE"/>
    <property type="match status" value="1"/>
</dbReference>
<dbReference type="FunFam" id="3.30.160.60:FF:000557">
    <property type="entry name" value="zinc finger and SCAN domain-containing protein 29"/>
    <property type="match status" value="1"/>
</dbReference>
<name>A0A814GAE8_9BILA</name>
<evidence type="ECO:0000256" key="3">
    <source>
        <dbReference type="ARBA" id="ARBA00022737"/>
    </source>
</evidence>
<accession>A0A814GAE8</accession>
<keyword evidence="3" id="KW-0677">Repeat</keyword>
<reference evidence="9" key="1">
    <citation type="submission" date="2021-02" db="EMBL/GenBank/DDBJ databases">
        <authorList>
            <person name="Nowell W R."/>
        </authorList>
    </citation>
    <scope>NUCLEOTIDE SEQUENCE</scope>
</reference>
<keyword evidence="11" id="KW-1185">Reference proteome</keyword>
<gene>
    <name evidence="9" type="ORF">GPM918_LOCUS13320</name>
    <name evidence="10" type="ORF">SRO942_LOCUS13320</name>
</gene>
<comment type="subcellular location">
    <subcellularLocation>
        <location evidence="1">Nucleus</location>
    </subcellularLocation>
</comment>
<feature type="domain" description="C2H2-type" evidence="8">
    <location>
        <begin position="162"/>
        <end position="189"/>
    </location>
</feature>
<sequence length="335" mass="37908">MSSKYSSIGSSFLIDNILSSSTSKQVSASASPSFTLSQRYHATSAFHSCTNKENMISSHLQPISSSTPKKSMITSISPKKRFGLQPLNPNIPSSFFQVQQQQQQQLPSFVHPSYTQQNENNLPVKQPRKERRMWACDRCGKAFDRPSLLTRHIRTHTGEKPHACDVCDKAFSTSSSLNTHRRIHSGEKPHICETCGKCFTASSNLYYHKLTHQKDKPHKCLQCPKSFSTPGDLRCHSHVHNGTWPFRCPECSRGFSKQTNLKNHLLIHSGQKPFECQKCDKKFSLACNLRSHIRTNHNENTSESNRILSTPCDTIDEIDMDIDDEEIDVEDDGVL</sequence>
<dbReference type="Pfam" id="PF00096">
    <property type="entry name" value="zf-C2H2"/>
    <property type="match status" value="5"/>
</dbReference>
<dbReference type="PANTHER" id="PTHR14196">
    <property type="entry name" value="ODD-SKIPPED - RELATED"/>
    <property type="match status" value="1"/>
</dbReference>
<evidence type="ECO:0000256" key="1">
    <source>
        <dbReference type="ARBA" id="ARBA00004123"/>
    </source>
</evidence>
<dbReference type="EMBL" id="CAJOBC010003041">
    <property type="protein sequence ID" value="CAF3764257.1"/>
    <property type="molecule type" value="Genomic_DNA"/>
</dbReference>
<evidence type="ECO:0000256" key="5">
    <source>
        <dbReference type="ARBA" id="ARBA00022833"/>
    </source>
</evidence>
<evidence type="ECO:0000256" key="2">
    <source>
        <dbReference type="ARBA" id="ARBA00022723"/>
    </source>
</evidence>
<evidence type="ECO:0000313" key="9">
    <source>
        <dbReference type="EMBL" id="CAF0992360.1"/>
    </source>
</evidence>
<dbReference type="GO" id="GO:0008270">
    <property type="term" value="F:zinc ion binding"/>
    <property type="evidence" value="ECO:0007669"/>
    <property type="project" value="UniProtKB-KW"/>
</dbReference>
<feature type="domain" description="C2H2-type" evidence="8">
    <location>
        <begin position="246"/>
        <end position="273"/>
    </location>
</feature>
<evidence type="ECO:0000256" key="7">
    <source>
        <dbReference type="PROSITE-ProRule" id="PRU00042"/>
    </source>
</evidence>
<dbReference type="PROSITE" id="PS00028">
    <property type="entry name" value="ZINC_FINGER_C2H2_1"/>
    <property type="match status" value="6"/>
</dbReference>
<dbReference type="Proteomes" id="UP000663829">
    <property type="component" value="Unassembled WGS sequence"/>
</dbReference>
<feature type="domain" description="C2H2-type" evidence="8">
    <location>
        <begin position="218"/>
        <end position="245"/>
    </location>
</feature>
<dbReference type="GO" id="GO:0005634">
    <property type="term" value="C:nucleus"/>
    <property type="evidence" value="ECO:0007669"/>
    <property type="project" value="UniProtKB-SubCell"/>
</dbReference>
<evidence type="ECO:0000256" key="4">
    <source>
        <dbReference type="ARBA" id="ARBA00022771"/>
    </source>
</evidence>
<keyword evidence="4 7" id="KW-0863">Zinc-finger</keyword>
<dbReference type="FunFam" id="3.30.160.60:FF:000744">
    <property type="entry name" value="zinc finger E-box-binding homeobox 1"/>
    <property type="match status" value="1"/>
</dbReference>
<keyword evidence="5" id="KW-0862">Zinc</keyword>
<dbReference type="Proteomes" id="UP000681722">
    <property type="component" value="Unassembled WGS sequence"/>
</dbReference>
<feature type="domain" description="C2H2-type" evidence="8">
    <location>
        <begin position="274"/>
        <end position="302"/>
    </location>
</feature>
<dbReference type="InterPro" id="IPR050717">
    <property type="entry name" value="C2H2-ZF_Transcription_Reg"/>
</dbReference>
<dbReference type="FunFam" id="3.30.160.60:FF:000100">
    <property type="entry name" value="Zinc finger 45-like"/>
    <property type="match status" value="2"/>
</dbReference>
<dbReference type="PROSITE" id="PS50157">
    <property type="entry name" value="ZINC_FINGER_C2H2_2"/>
    <property type="match status" value="6"/>
</dbReference>
<proteinExistence type="predicted"/>